<keyword evidence="2" id="KW-1185">Reference proteome</keyword>
<accession>A0ACD5UUV9</accession>
<reference evidence="1" key="2">
    <citation type="submission" date="2025-09" db="UniProtKB">
        <authorList>
            <consortium name="EnsemblPlants"/>
        </authorList>
    </citation>
    <scope>IDENTIFICATION</scope>
</reference>
<dbReference type="EnsemblPlants" id="AVESA.00010b.r2.2CG0315710.1">
    <property type="protein sequence ID" value="AVESA.00010b.r2.2CG0315710.1.CDS"/>
    <property type="gene ID" value="AVESA.00010b.r2.2CG0315710"/>
</dbReference>
<evidence type="ECO:0000313" key="1">
    <source>
        <dbReference type="EnsemblPlants" id="AVESA.00010b.r2.2CG0315710.1.CDS"/>
    </source>
</evidence>
<reference evidence="1" key="1">
    <citation type="submission" date="2021-05" db="EMBL/GenBank/DDBJ databases">
        <authorList>
            <person name="Scholz U."/>
            <person name="Mascher M."/>
            <person name="Fiebig A."/>
        </authorList>
    </citation>
    <scope>NUCLEOTIDE SEQUENCE [LARGE SCALE GENOMIC DNA]</scope>
</reference>
<sequence>MELAVGLGFAALELPRRRGDQVLRRVGRVHRRKVAGVRGWKLQRRLGLRVNAVARIVAPAPAGQLLRSTDMATMDALCAASDVLVYNTFNAAAASSFHFGNAGGASTEGAASWMAGSVMVAPAPMTVAMPAEEGEKAQAGRRKRRRRARSCRNREDAESQRMTHIAVERNRRRQMNEYLAVLRSLMPESYAQRGDQASIVGGAIDFVKELEQQLQSLEAQKRALLGQQQQGKPPVPDAMPSPCTPSSHTVMAAATTSSGNGAGKEATAAQELTGIPFAGFFTYPQYVWRLPARDDADDRAGMADIEVSMVETHASVRVMAPRRAGQLLGMVAGMERLRLAVLHLNVTTLHSLALYTLSVKVEEGCGLTTADDIAAAVHQLLCFIDAGATSQRLLDGVQPELLC</sequence>
<name>A0ACD5UUV9_AVESA</name>
<proteinExistence type="predicted"/>
<organism evidence="1 2">
    <name type="scientific">Avena sativa</name>
    <name type="common">Oat</name>
    <dbReference type="NCBI Taxonomy" id="4498"/>
    <lineage>
        <taxon>Eukaryota</taxon>
        <taxon>Viridiplantae</taxon>
        <taxon>Streptophyta</taxon>
        <taxon>Embryophyta</taxon>
        <taxon>Tracheophyta</taxon>
        <taxon>Spermatophyta</taxon>
        <taxon>Magnoliopsida</taxon>
        <taxon>Liliopsida</taxon>
        <taxon>Poales</taxon>
        <taxon>Poaceae</taxon>
        <taxon>BOP clade</taxon>
        <taxon>Pooideae</taxon>
        <taxon>Poodae</taxon>
        <taxon>Poeae</taxon>
        <taxon>Poeae Chloroplast Group 1 (Aveneae type)</taxon>
        <taxon>Aveninae</taxon>
        <taxon>Avena</taxon>
    </lineage>
</organism>
<evidence type="ECO:0000313" key="2">
    <source>
        <dbReference type="Proteomes" id="UP001732700"/>
    </source>
</evidence>
<dbReference type="Proteomes" id="UP001732700">
    <property type="component" value="Chromosome 2C"/>
</dbReference>
<protein>
    <submittedName>
        <fullName evidence="1">Uncharacterized protein</fullName>
    </submittedName>
</protein>